<comment type="pathway">
    <text evidence="1 6">Amino-acid biosynthesis; L-methionine biosynthesis via salvage pathway; S-methyl-5-thio-alpha-D-ribose 1-phosphate from S-methyl-5'-thioadenosine (hydrolase route): step 1/2.</text>
</comment>
<dbReference type="GO" id="GO:0009164">
    <property type="term" value="P:nucleoside catabolic process"/>
    <property type="evidence" value="ECO:0007669"/>
    <property type="project" value="InterPro"/>
</dbReference>
<evidence type="ECO:0000256" key="6">
    <source>
        <dbReference type="HAMAP-Rule" id="MF_01684"/>
    </source>
</evidence>
<dbReference type="GeneID" id="66951038"/>
<dbReference type="PANTHER" id="PTHR46832:SF1">
    <property type="entry name" value="5'-METHYLTHIOADENOSINE_S-ADENOSYLHOMOCYSTEINE NUCLEOSIDASE"/>
    <property type="match status" value="1"/>
</dbReference>
<feature type="active site" description="Proton donor" evidence="6">
    <location>
        <position position="199"/>
    </location>
</feature>
<comment type="catalytic activity">
    <reaction evidence="6">
        <text>S-methyl-5'-thioadenosine + H2O = 5-(methylsulfanyl)-D-ribose + adenine</text>
        <dbReference type="Rhea" id="RHEA:13617"/>
        <dbReference type="ChEBI" id="CHEBI:15377"/>
        <dbReference type="ChEBI" id="CHEBI:16708"/>
        <dbReference type="ChEBI" id="CHEBI:17509"/>
        <dbReference type="ChEBI" id="CHEBI:78440"/>
        <dbReference type="EC" id="3.2.2.9"/>
    </reaction>
</comment>
<dbReference type="AlphaFoldDB" id="A0A2A5T642"/>
<keyword evidence="4 6" id="KW-0486">Methionine biosynthesis</keyword>
<dbReference type="Proteomes" id="UP000219020">
    <property type="component" value="Unassembled WGS sequence"/>
</dbReference>
<evidence type="ECO:0000259" key="7">
    <source>
        <dbReference type="Pfam" id="PF01048"/>
    </source>
</evidence>
<comment type="similarity">
    <text evidence="6">Belongs to the PNP/UDP phosphorylase family. MtnN subfamily.</text>
</comment>
<dbReference type="FunFam" id="3.40.50.1580:FF:000001">
    <property type="entry name" value="MTA/SAH nucleosidase family protein"/>
    <property type="match status" value="1"/>
</dbReference>
<keyword evidence="3 6" id="KW-0378">Hydrolase</keyword>
<dbReference type="InterPro" id="IPR010049">
    <property type="entry name" value="MTA_SAH_Nsdase"/>
</dbReference>
<dbReference type="InterPro" id="IPR000845">
    <property type="entry name" value="Nucleoside_phosphorylase_d"/>
</dbReference>
<dbReference type="GO" id="GO:0008782">
    <property type="term" value="F:adenosylhomocysteine nucleosidase activity"/>
    <property type="evidence" value="ECO:0007669"/>
    <property type="project" value="UniProtKB-UniRule"/>
</dbReference>
<evidence type="ECO:0000256" key="3">
    <source>
        <dbReference type="ARBA" id="ARBA00022801"/>
    </source>
</evidence>
<evidence type="ECO:0000256" key="1">
    <source>
        <dbReference type="ARBA" id="ARBA00004945"/>
    </source>
</evidence>
<dbReference type="NCBIfam" id="TIGR01704">
    <property type="entry name" value="MTA_SAH-Nsdase"/>
    <property type="match status" value="1"/>
</dbReference>
<dbReference type="OrthoDB" id="9792278at2"/>
<dbReference type="UniPathway" id="UPA00904">
    <property type="reaction ID" value="UER00871"/>
</dbReference>
<evidence type="ECO:0000256" key="4">
    <source>
        <dbReference type="ARBA" id="ARBA00023167"/>
    </source>
</evidence>
<dbReference type="Pfam" id="PF01048">
    <property type="entry name" value="PNP_UDP_1"/>
    <property type="match status" value="1"/>
</dbReference>
<dbReference type="CDD" id="cd09008">
    <property type="entry name" value="MTAN"/>
    <property type="match status" value="1"/>
</dbReference>
<dbReference type="InterPro" id="IPR035994">
    <property type="entry name" value="Nucleoside_phosphorylase_sf"/>
</dbReference>
<dbReference type="NCBIfam" id="NF004079">
    <property type="entry name" value="PRK05584.1"/>
    <property type="match status" value="1"/>
</dbReference>
<feature type="active site" description="Proton acceptor" evidence="6">
    <location>
        <position position="12"/>
    </location>
</feature>
<comment type="function">
    <text evidence="6">Catalyzes the irreversible cleavage of the glycosidic bond in both 5'-methylthioadenosine (MTA) and S-adenosylhomocysteine (SAH/AdoHcy) to adenine and the corresponding thioribose, 5'-methylthioribose and S-ribosylhomocysteine, respectively. Also cleaves 5'-deoxyadenosine, a toxic by-product of radical S-adenosylmethionine (SAM) enzymes, into 5-deoxyribose and adenine.</text>
</comment>
<proteinExistence type="inferred from homology"/>
<dbReference type="EC" id="3.2.2.9" evidence="6"/>
<accession>A0A2A5T642</accession>
<protein>
    <recommendedName>
        <fullName evidence="6">5'-methylthioadenosine/S-adenosylhomocysteine nucleosidase</fullName>
        <shortName evidence="6">MTA/SAH nucleosidase</shortName>
        <shortName evidence="6">MTAN</shortName>
        <ecNumber evidence="6">3.2.2.9</ecNumber>
    </recommendedName>
    <alternativeName>
        <fullName evidence="6">5'-deoxyadenosine nucleosidase</fullName>
        <shortName evidence="6">DOA nucleosidase</shortName>
        <shortName evidence="6">dAdo nucleosidase</shortName>
    </alternativeName>
    <alternativeName>
        <fullName evidence="6">5'-methylthioadenosine nucleosidase</fullName>
        <shortName evidence="6">MTA nucleosidase</shortName>
    </alternativeName>
    <alternativeName>
        <fullName evidence="6">S-adenosylhomocysteine nucleosidase</fullName>
        <shortName evidence="6">AdoHcy nucleosidase</shortName>
        <shortName evidence="6">SAH nucleosidase</shortName>
        <shortName evidence="6">SRH nucleosidase</shortName>
    </alternativeName>
</protein>
<comment type="catalytic activity">
    <reaction evidence="5">
        <text>5'-deoxyadenosine + H2O = 5-deoxy-D-ribose + adenine</text>
        <dbReference type="Rhea" id="RHEA:29859"/>
        <dbReference type="ChEBI" id="CHEBI:15377"/>
        <dbReference type="ChEBI" id="CHEBI:16708"/>
        <dbReference type="ChEBI" id="CHEBI:17319"/>
        <dbReference type="ChEBI" id="CHEBI:149540"/>
        <dbReference type="EC" id="3.2.2.9"/>
    </reaction>
    <physiologicalReaction direction="left-to-right" evidence="5">
        <dbReference type="Rhea" id="RHEA:29860"/>
    </physiologicalReaction>
</comment>
<dbReference type="HAMAP" id="MF_01684">
    <property type="entry name" value="Salvage_MtnN"/>
    <property type="match status" value="1"/>
</dbReference>
<dbReference type="GO" id="GO:0019284">
    <property type="term" value="P:L-methionine salvage from S-adenosylmethionine"/>
    <property type="evidence" value="ECO:0007669"/>
    <property type="project" value="TreeGrafter"/>
</dbReference>
<organism evidence="8 9">
    <name type="scientific">Candidatus Enterovibrio escicola</name>
    <dbReference type="NCBI Taxonomy" id="1927127"/>
    <lineage>
        <taxon>Bacteria</taxon>
        <taxon>Pseudomonadati</taxon>
        <taxon>Pseudomonadota</taxon>
        <taxon>Gammaproteobacteria</taxon>
        <taxon>Vibrionales</taxon>
        <taxon>Vibrionaceae</taxon>
        <taxon>Enterovibrio</taxon>
    </lineage>
</organism>
<dbReference type="PANTHER" id="PTHR46832">
    <property type="entry name" value="5'-METHYLTHIOADENOSINE/S-ADENOSYLHOMOCYSTEINE NUCLEOSIDASE"/>
    <property type="match status" value="1"/>
</dbReference>
<comment type="caution">
    <text evidence="8">The sequence shown here is derived from an EMBL/GenBank/DDBJ whole genome shotgun (WGS) entry which is preliminary data.</text>
</comment>
<gene>
    <name evidence="6" type="primary">mtnN</name>
    <name evidence="8" type="ORF">BTN49_0600</name>
</gene>
<evidence type="ECO:0000256" key="2">
    <source>
        <dbReference type="ARBA" id="ARBA00022605"/>
    </source>
</evidence>
<evidence type="ECO:0000256" key="5">
    <source>
        <dbReference type="ARBA" id="ARBA00050313"/>
    </source>
</evidence>
<evidence type="ECO:0000313" key="9">
    <source>
        <dbReference type="Proteomes" id="UP000219020"/>
    </source>
</evidence>
<sequence length="234" mass="25637">MKIGIIGAIDQEINLLKYKINNCQLQEIYCLKFYTGTLNNVDIILLQSGIGKVAAAIATSVLLDRFKPSTIINIGSAGSFDSSLDLGDIVMATEVAYHDVDVTAFDYIIGQMAGQPATFTSDERLMEVAEKALTSMVPIPHAVRGMICTGDSFVHTDKHKNYIRKHFQNVIAVEMEAAAVAQTCHQFRVPFVVIRAISDLADKKSPTTFKTFLPLAAKNSSTLIEKMIYLLDSG</sequence>
<dbReference type="SUPFAM" id="SSF53167">
    <property type="entry name" value="Purine and uridine phosphorylases"/>
    <property type="match status" value="1"/>
</dbReference>
<name>A0A2A5T642_9GAMM</name>
<dbReference type="Gene3D" id="3.40.50.1580">
    <property type="entry name" value="Nucleoside phosphorylase domain"/>
    <property type="match status" value="1"/>
</dbReference>
<keyword evidence="9" id="KW-1185">Reference proteome</keyword>
<dbReference type="EMBL" id="NBYY01000009">
    <property type="protein sequence ID" value="PCS23631.1"/>
    <property type="molecule type" value="Genomic_DNA"/>
</dbReference>
<keyword evidence="8" id="KW-0326">Glycosidase</keyword>
<comment type="catalytic activity">
    <reaction evidence="6">
        <text>S-adenosyl-L-homocysteine + H2O = S-(5-deoxy-D-ribos-5-yl)-L-homocysteine + adenine</text>
        <dbReference type="Rhea" id="RHEA:17805"/>
        <dbReference type="ChEBI" id="CHEBI:15377"/>
        <dbReference type="ChEBI" id="CHEBI:16708"/>
        <dbReference type="ChEBI" id="CHEBI:57856"/>
        <dbReference type="ChEBI" id="CHEBI:58195"/>
        <dbReference type="EC" id="3.2.2.9"/>
    </reaction>
</comment>
<dbReference type="GO" id="GO:0019509">
    <property type="term" value="P:L-methionine salvage from methylthioadenosine"/>
    <property type="evidence" value="ECO:0007669"/>
    <property type="project" value="UniProtKB-UniRule"/>
</dbReference>
<feature type="binding site" evidence="6">
    <location>
        <begin position="175"/>
        <end position="176"/>
    </location>
    <ligand>
        <name>substrate</name>
    </ligand>
</feature>
<dbReference type="GO" id="GO:0008930">
    <property type="term" value="F:methylthioadenosine nucleosidase activity"/>
    <property type="evidence" value="ECO:0007669"/>
    <property type="project" value="UniProtKB-UniRule"/>
</dbReference>
<feature type="domain" description="Nucleoside phosphorylase" evidence="7">
    <location>
        <begin position="2"/>
        <end position="228"/>
    </location>
</feature>
<dbReference type="RefSeq" id="WP_097355872.1">
    <property type="nucleotide sequence ID" value="NZ_CAWNJE010000005.1"/>
</dbReference>
<feature type="binding site" evidence="6">
    <location>
        <position position="154"/>
    </location>
    <ligand>
        <name>substrate</name>
    </ligand>
</feature>
<reference evidence="9" key="1">
    <citation type="submission" date="2017-04" db="EMBL/GenBank/DDBJ databases">
        <title>Genome evolution of the luminous symbionts of deep sea anglerfish.</title>
        <authorList>
            <person name="Hendry T.A."/>
        </authorList>
    </citation>
    <scope>NUCLEOTIDE SEQUENCE [LARGE SCALE GENOMIC DNA]</scope>
</reference>
<evidence type="ECO:0000313" key="8">
    <source>
        <dbReference type="EMBL" id="PCS23631.1"/>
    </source>
</evidence>
<dbReference type="GO" id="GO:0005829">
    <property type="term" value="C:cytosol"/>
    <property type="evidence" value="ECO:0007669"/>
    <property type="project" value="TreeGrafter"/>
</dbReference>
<feature type="binding site" evidence="6">
    <location>
        <position position="78"/>
    </location>
    <ligand>
        <name>substrate</name>
    </ligand>
</feature>
<keyword evidence="2 6" id="KW-0028">Amino-acid biosynthesis</keyword>